<sequence>MVSPPAPSRTTTGQSVRADDTLLRRAYVEIHEGRFEAPRAALEPFAEKGDDRADLLYAFACAGTGRSEKAAELMVASGLASPGNKHPGHDLVDMFARFDRRPEAERVLRVMLRLAPHDARLYDALGDVLSQMGRLDEAVGVLTKSLEIRPSATYALNLKAIALAERGDIDAAIDIFNEVLKMTPGNPSAISNLACIYSAQNRSDEAIDLYRTAIQERPADAQIRLNYSIALLKAGRFAQGWSEHEWRLKLPGHSDLPRATLLPSLTDGLDLRGKRILITQEEGLGDTIMYLRYLAPLARRGAILHLWVPEELGDLCRRIDCVSVVQVGGRTPAFDWHCPFISLPRVFVGTPDSMGDPVPYLRADPGKVQRMGRFLPRNGRLNVGLVWGGSPRPDQTPAHMVDRRRSASLAAMAPLGRIPGINLISLQKGPYAEQALNPPEGMRLYDPTDQIGSMDDTAALMMGLDVLVSVDTSVVHLAGALGRPVLLMDRFDNCWRWLSGREDSVWYPDLTIIRQERPRDWGSVAERVAARLRGMAAAKQHVA</sequence>
<dbReference type="SUPFAM" id="SSF48452">
    <property type="entry name" value="TPR-like"/>
    <property type="match status" value="1"/>
</dbReference>
<evidence type="ECO:0000313" key="2">
    <source>
        <dbReference type="EMBL" id="NHN84359.1"/>
    </source>
</evidence>
<dbReference type="InterPro" id="IPR037919">
    <property type="entry name" value="OGT"/>
</dbReference>
<evidence type="ECO:0000313" key="3">
    <source>
        <dbReference type="Proteomes" id="UP000635278"/>
    </source>
</evidence>
<dbReference type="Proteomes" id="UP000635278">
    <property type="component" value="Unassembled WGS sequence"/>
</dbReference>
<protein>
    <submittedName>
        <fullName evidence="2">Tetratricopeptide repeat protein</fullName>
    </submittedName>
</protein>
<dbReference type="RefSeq" id="WP_173582735.1">
    <property type="nucleotide sequence ID" value="NZ_WOTB01000006.1"/>
</dbReference>
<feature type="repeat" description="TPR" evidence="1">
    <location>
        <begin position="119"/>
        <end position="152"/>
    </location>
</feature>
<organism evidence="2 3">
    <name type="scientific">Acetobacter musti</name>
    <dbReference type="NCBI Taxonomy" id="864732"/>
    <lineage>
        <taxon>Bacteria</taxon>
        <taxon>Pseudomonadati</taxon>
        <taxon>Pseudomonadota</taxon>
        <taxon>Alphaproteobacteria</taxon>
        <taxon>Acetobacterales</taxon>
        <taxon>Acetobacteraceae</taxon>
        <taxon>Acetobacter</taxon>
    </lineage>
</organism>
<name>A0ABX0JM33_9PROT</name>
<dbReference type="PANTHER" id="PTHR44366">
    <property type="entry name" value="UDP-N-ACETYLGLUCOSAMINE--PEPTIDE N-ACETYLGLUCOSAMINYLTRANSFERASE 110 KDA SUBUNIT"/>
    <property type="match status" value="1"/>
</dbReference>
<comment type="caution">
    <text evidence="2">The sequence shown here is derived from an EMBL/GenBank/DDBJ whole genome shotgun (WGS) entry which is preliminary data.</text>
</comment>
<feature type="repeat" description="TPR" evidence="1">
    <location>
        <begin position="153"/>
        <end position="186"/>
    </location>
</feature>
<dbReference type="Pfam" id="PF14559">
    <property type="entry name" value="TPR_19"/>
    <property type="match status" value="1"/>
</dbReference>
<dbReference type="PANTHER" id="PTHR44366:SF1">
    <property type="entry name" value="UDP-N-ACETYLGLUCOSAMINE--PEPTIDE N-ACETYLGLUCOSAMINYLTRANSFERASE 110 KDA SUBUNIT"/>
    <property type="match status" value="1"/>
</dbReference>
<proteinExistence type="predicted"/>
<evidence type="ECO:0000256" key="1">
    <source>
        <dbReference type="PROSITE-ProRule" id="PRU00339"/>
    </source>
</evidence>
<keyword evidence="3" id="KW-1185">Reference proteome</keyword>
<accession>A0ABX0JM33</accession>
<gene>
    <name evidence="2" type="ORF">GOB93_06825</name>
</gene>
<dbReference type="Gene3D" id="1.25.40.10">
    <property type="entry name" value="Tetratricopeptide repeat domain"/>
    <property type="match status" value="1"/>
</dbReference>
<dbReference type="SMART" id="SM00028">
    <property type="entry name" value="TPR"/>
    <property type="match status" value="3"/>
</dbReference>
<reference evidence="2 3" key="1">
    <citation type="journal article" date="2020" name="Int. J. Syst. Evol. Microbiol.">
        <title>Novel acetic acid bacteria from cider fermentations: Acetobacter conturbans sp. nov. and Acetobacter fallax sp. nov.</title>
        <authorList>
            <person name="Sombolestani A.S."/>
            <person name="Cleenwerck I."/>
            <person name="Cnockaert M."/>
            <person name="Borremans W."/>
            <person name="Wieme A.D."/>
            <person name="De Vuyst L."/>
            <person name="Vandamme P."/>
        </authorList>
    </citation>
    <scope>NUCLEOTIDE SEQUENCE [LARGE SCALE GENOMIC DNA]</scope>
    <source>
        <strain evidence="2 3">LMG 30640</strain>
    </source>
</reference>
<dbReference type="InterPro" id="IPR019734">
    <property type="entry name" value="TPR_rpt"/>
</dbReference>
<keyword evidence="1" id="KW-0802">TPR repeat</keyword>
<dbReference type="Pfam" id="PF13432">
    <property type="entry name" value="TPR_16"/>
    <property type="match status" value="1"/>
</dbReference>
<dbReference type="PROSITE" id="PS50005">
    <property type="entry name" value="TPR"/>
    <property type="match status" value="3"/>
</dbReference>
<dbReference type="SUPFAM" id="SSF53756">
    <property type="entry name" value="UDP-Glycosyltransferase/glycogen phosphorylase"/>
    <property type="match status" value="1"/>
</dbReference>
<dbReference type="InterPro" id="IPR011990">
    <property type="entry name" value="TPR-like_helical_dom_sf"/>
</dbReference>
<dbReference type="EMBL" id="WOTB01000006">
    <property type="protein sequence ID" value="NHN84359.1"/>
    <property type="molecule type" value="Genomic_DNA"/>
</dbReference>
<dbReference type="Gene3D" id="3.40.50.2000">
    <property type="entry name" value="Glycogen Phosphorylase B"/>
    <property type="match status" value="1"/>
</dbReference>
<feature type="repeat" description="TPR" evidence="1">
    <location>
        <begin position="187"/>
        <end position="220"/>
    </location>
</feature>